<protein>
    <submittedName>
        <fullName evidence="9">Mucin-19</fullName>
    </submittedName>
</protein>
<dbReference type="Pfam" id="PF00007">
    <property type="entry name" value="Cys_knot"/>
    <property type="match status" value="1"/>
</dbReference>
<evidence type="ECO:0000259" key="8">
    <source>
        <dbReference type="PROSITE" id="PS50184"/>
    </source>
</evidence>
<dbReference type="PROSITE" id="PS50184">
    <property type="entry name" value="VWFC_2"/>
    <property type="match status" value="1"/>
</dbReference>
<dbReference type="Proteomes" id="UP001623349">
    <property type="component" value="Unassembled WGS sequence"/>
</dbReference>
<dbReference type="InterPro" id="IPR006208">
    <property type="entry name" value="Glyco_hormone_CN"/>
</dbReference>
<comment type="subcellular location">
    <subcellularLocation>
        <location evidence="1">Secreted</location>
    </subcellularLocation>
</comment>
<dbReference type="PANTHER" id="PTHR47246">
    <property type="entry name" value="MUCIN-19"/>
    <property type="match status" value="1"/>
</dbReference>
<dbReference type="InterPro" id="IPR029034">
    <property type="entry name" value="Cystine-knot_cytokine"/>
</dbReference>
<keyword evidence="4 5" id="KW-1015">Disulfide bond</keyword>
<feature type="compositionally biased region" description="Low complexity" evidence="6">
    <location>
        <begin position="142"/>
        <end position="154"/>
    </location>
</feature>
<evidence type="ECO:0000256" key="5">
    <source>
        <dbReference type="PROSITE-ProRule" id="PRU00039"/>
    </source>
</evidence>
<name>A0ABQ0FKI4_APOSI</name>
<dbReference type="PANTHER" id="PTHR47246:SF1">
    <property type="entry name" value="MUCIN-19"/>
    <property type="match status" value="1"/>
</dbReference>
<evidence type="ECO:0000256" key="4">
    <source>
        <dbReference type="ARBA" id="ARBA00023157"/>
    </source>
</evidence>
<dbReference type="Gene3D" id="2.10.90.10">
    <property type="entry name" value="Cystine-knot cytokines"/>
    <property type="match status" value="1"/>
</dbReference>
<feature type="domain" description="CTCK" evidence="7">
    <location>
        <begin position="362"/>
        <end position="446"/>
    </location>
</feature>
<keyword evidence="3" id="KW-0677">Repeat</keyword>
<dbReference type="InterPro" id="IPR006207">
    <property type="entry name" value="Cys_knot_C"/>
</dbReference>
<evidence type="ECO:0000313" key="10">
    <source>
        <dbReference type="Proteomes" id="UP001623349"/>
    </source>
</evidence>
<comment type="caution">
    <text evidence="9">The sequence shown here is derived from an EMBL/GenBank/DDBJ whole genome shotgun (WGS) entry which is preliminary data.</text>
</comment>
<dbReference type="PROSITE" id="PS01208">
    <property type="entry name" value="VWFC_1"/>
    <property type="match status" value="1"/>
</dbReference>
<feature type="domain" description="VWFC" evidence="8">
    <location>
        <begin position="240"/>
        <end position="295"/>
    </location>
</feature>
<reference evidence="9 10" key="1">
    <citation type="submission" date="2024-08" db="EMBL/GenBank/DDBJ databases">
        <title>The draft genome of Apodemus speciosus.</title>
        <authorList>
            <person name="Nabeshima K."/>
            <person name="Suzuki S."/>
            <person name="Onuma M."/>
        </authorList>
    </citation>
    <scope>NUCLEOTIDE SEQUENCE [LARGE SCALE GENOMIC DNA]</scope>
    <source>
        <strain evidence="9">IB14-021</strain>
    </source>
</reference>
<dbReference type="PROSITE" id="PS01185">
    <property type="entry name" value="CTCK_1"/>
    <property type="match status" value="1"/>
</dbReference>
<keyword evidence="2" id="KW-0964">Secreted</keyword>
<organism evidence="9 10">
    <name type="scientific">Apodemus speciosus</name>
    <name type="common">Large Japanese field mouse</name>
    <dbReference type="NCBI Taxonomy" id="105296"/>
    <lineage>
        <taxon>Eukaryota</taxon>
        <taxon>Metazoa</taxon>
        <taxon>Chordata</taxon>
        <taxon>Craniata</taxon>
        <taxon>Vertebrata</taxon>
        <taxon>Euteleostomi</taxon>
        <taxon>Mammalia</taxon>
        <taxon>Eutheria</taxon>
        <taxon>Euarchontoglires</taxon>
        <taxon>Glires</taxon>
        <taxon>Rodentia</taxon>
        <taxon>Myomorpha</taxon>
        <taxon>Muroidea</taxon>
        <taxon>Muridae</taxon>
        <taxon>Murinae</taxon>
        <taxon>Apodemus</taxon>
    </lineage>
</organism>
<proteinExistence type="predicted"/>
<evidence type="ECO:0000256" key="1">
    <source>
        <dbReference type="ARBA" id="ARBA00004613"/>
    </source>
</evidence>
<feature type="compositionally biased region" description="Polar residues" evidence="6">
    <location>
        <begin position="160"/>
        <end position="178"/>
    </location>
</feature>
<comment type="caution">
    <text evidence="5">Lacks conserved residue(s) required for the propagation of feature annotation.</text>
</comment>
<feature type="disulfide bond" evidence="5">
    <location>
        <begin position="385"/>
        <end position="439"/>
    </location>
</feature>
<feature type="compositionally biased region" description="Polar residues" evidence="6">
    <location>
        <begin position="99"/>
        <end position="122"/>
    </location>
</feature>
<dbReference type="EMBL" id="BAAFST010000015">
    <property type="protein sequence ID" value="GAB1299754.1"/>
    <property type="molecule type" value="Genomic_DNA"/>
</dbReference>
<evidence type="ECO:0000259" key="7">
    <source>
        <dbReference type="PROSITE" id="PS01225"/>
    </source>
</evidence>
<evidence type="ECO:0000256" key="3">
    <source>
        <dbReference type="ARBA" id="ARBA00022737"/>
    </source>
</evidence>
<feature type="compositionally biased region" description="Low complexity" evidence="6">
    <location>
        <begin position="63"/>
        <end position="80"/>
    </location>
</feature>
<dbReference type="SMART" id="SM00041">
    <property type="entry name" value="CT"/>
    <property type="match status" value="1"/>
</dbReference>
<feature type="disulfide bond" evidence="5">
    <location>
        <begin position="389"/>
        <end position="441"/>
    </location>
</feature>
<feature type="compositionally biased region" description="Polar residues" evidence="6">
    <location>
        <begin position="1"/>
        <end position="23"/>
    </location>
</feature>
<dbReference type="InterPro" id="IPR001007">
    <property type="entry name" value="VWF_dom"/>
</dbReference>
<sequence length="451" mass="47523">MQAGTTLKSSTTATDKGQGNANDTVLRGVGEGGPTMPMPSQEEASTAREQGPRTTSPASSGSTALPSPTGGPAGTSSGASKRSSTGRAAAGALVVLERQSGTTGISAKSNVTAGRTTSMPDSQSDRIPDVLIELPSKQPEVTATTTSPGDSTTTRRVLIGSTTAAVSVTKESGNSSREATTSTGVSGASVTGGNTDSTSVAPGVTTSPNLSQPETTAKATESQDSENKTDVSKHAPTSPSPGDVWTSNCHQCTCTEAQAVDCKPKECPSPPTCNSGEKLMTFKSNDSCCEIGHCEPRTCLFNNTDYAIGSSFDDPSNPCLSYTCNTTGLVAVVQDCPKQTWCAEEERIYDSNKCCYKCKKDCRTTPVNVTIKYNGCRKRVEMARCVGDCKRTVKYNYETFQLENSCMCCREENYEYRDIALDCSDGSTISYRYRHTTTCSCLDQCEQSSAS</sequence>
<feature type="compositionally biased region" description="Low complexity" evidence="6">
    <location>
        <begin position="179"/>
        <end position="193"/>
    </location>
</feature>
<keyword evidence="10" id="KW-1185">Reference proteome</keyword>
<evidence type="ECO:0000256" key="2">
    <source>
        <dbReference type="ARBA" id="ARBA00022525"/>
    </source>
</evidence>
<dbReference type="PROSITE" id="PS01225">
    <property type="entry name" value="CTCK_2"/>
    <property type="match status" value="1"/>
</dbReference>
<dbReference type="SMART" id="SM00214">
    <property type="entry name" value="VWC"/>
    <property type="match status" value="2"/>
</dbReference>
<accession>A0ABQ0FKI4</accession>
<evidence type="ECO:0000256" key="6">
    <source>
        <dbReference type="SAM" id="MobiDB-lite"/>
    </source>
</evidence>
<evidence type="ECO:0000313" key="9">
    <source>
        <dbReference type="EMBL" id="GAB1299754.1"/>
    </source>
</evidence>
<feature type="compositionally biased region" description="Polar residues" evidence="6">
    <location>
        <begin position="42"/>
        <end position="62"/>
    </location>
</feature>
<gene>
    <name evidence="9" type="ORF">APTSU1_001499100</name>
</gene>
<feature type="region of interest" description="Disordered" evidence="6">
    <location>
        <begin position="1"/>
        <end position="244"/>
    </location>
</feature>
<feature type="compositionally biased region" description="Polar residues" evidence="6">
    <location>
        <begin position="194"/>
        <end position="222"/>
    </location>
</feature>